<feature type="active site" description="Proton acceptor" evidence="10">
    <location>
        <position position="155"/>
    </location>
</feature>
<evidence type="ECO:0000256" key="10">
    <source>
        <dbReference type="PIRSR" id="PIRSR611284-1"/>
    </source>
</evidence>
<comment type="function">
    <text evidence="12">Catalyzes the NADPH-dependent reduction of beta-ketoacyl-ACP substrates to beta-hydroxyacyl-ACP products, the first reductive step in the elongation cycle of fatty acid biosynthesis.</text>
</comment>
<dbReference type="InterPro" id="IPR057326">
    <property type="entry name" value="KR_dom"/>
</dbReference>
<evidence type="ECO:0000256" key="9">
    <source>
        <dbReference type="ARBA" id="ARBA00023160"/>
    </source>
</evidence>
<dbReference type="NCBIfam" id="NF004200">
    <property type="entry name" value="PRK05653.1-5"/>
    <property type="match status" value="1"/>
</dbReference>
<feature type="binding site" evidence="11">
    <location>
        <position position="188"/>
    </location>
    <ligand>
        <name>NADP(+)</name>
        <dbReference type="ChEBI" id="CHEBI:58349"/>
    </ligand>
</feature>
<dbReference type="FunFam" id="3.40.50.720:FF:000037">
    <property type="entry name" value="3-oxoacyl-[acyl-carrier-protein] reductase FabG"/>
    <property type="match status" value="1"/>
</dbReference>
<dbReference type="EMBL" id="JADKCH010000009">
    <property type="protein sequence ID" value="MBK8572861.1"/>
    <property type="molecule type" value="Genomic_DNA"/>
</dbReference>
<dbReference type="InterPro" id="IPR020904">
    <property type="entry name" value="Sc_DH/Rdtase_CS"/>
</dbReference>
<dbReference type="AlphaFoldDB" id="A0A936F2L3"/>
<dbReference type="InterPro" id="IPR002347">
    <property type="entry name" value="SDR_fam"/>
</dbReference>
<evidence type="ECO:0000256" key="12">
    <source>
        <dbReference type="RuleBase" id="RU366074"/>
    </source>
</evidence>
<evidence type="ECO:0000256" key="2">
    <source>
        <dbReference type="ARBA" id="ARBA00006484"/>
    </source>
</evidence>
<keyword evidence="6 11" id="KW-0521">NADP</keyword>
<evidence type="ECO:0000256" key="7">
    <source>
        <dbReference type="ARBA" id="ARBA00023002"/>
    </source>
</evidence>
<dbReference type="PROSITE" id="PS00061">
    <property type="entry name" value="ADH_SHORT"/>
    <property type="match status" value="1"/>
</dbReference>
<dbReference type="CDD" id="cd05333">
    <property type="entry name" value="BKR_SDR_c"/>
    <property type="match status" value="1"/>
</dbReference>
<dbReference type="PRINTS" id="PR00080">
    <property type="entry name" value="SDRFAMILY"/>
</dbReference>
<dbReference type="PANTHER" id="PTHR42879:SF2">
    <property type="entry name" value="3-OXOACYL-[ACYL-CARRIER-PROTEIN] REDUCTASE FABG"/>
    <property type="match status" value="1"/>
</dbReference>
<dbReference type="Pfam" id="PF13561">
    <property type="entry name" value="adh_short_C2"/>
    <property type="match status" value="1"/>
</dbReference>
<dbReference type="EC" id="1.1.1.100" evidence="3 12"/>
<dbReference type="NCBIfam" id="NF004197">
    <property type="entry name" value="PRK05653.1-1"/>
    <property type="match status" value="1"/>
</dbReference>
<comment type="caution">
    <text evidence="14">The sequence shown here is derived from an EMBL/GenBank/DDBJ whole genome shotgun (WGS) entry which is preliminary data.</text>
</comment>
<gene>
    <name evidence="14" type="primary">fabG</name>
    <name evidence="14" type="ORF">IPN91_09495</name>
</gene>
<keyword evidence="4 12" id="KW-0444">Lipid biosynthesis</keyword>
<evidence type="ECO:0000256" key="6">
    <source>
        <dbReference type="ARBA" id="ARBA00022857"/>
    </source>
</evidence>
<evidence type="ECO:0000256" key="4">
    <source>
        <dbReference type="ARBA" id="ARBA00022516"/>
    </source>
</evidence>
<dbReference type="NCBIfam" id="NF009466">
    <property type="entry name" value="PRK12826.1-2"/>
    <property type="match status" value="1"/>
</dbReference>
<keyword evidence="8 12" id="KW-0443">Lipid metabolism</keyword>
<dbReference type="GO" id="GO:0004316">
    <property type="term" value="F:3-oxoacyl-[acyl-carrier-protein] reductase (NADPH) activity"/>
    <property type="evidence" value="ECO:0007669"/>
    <property type="project" value="UniProtKB-UniRule"/>
</dbReference>
<dbReference type="NCBIfam" id="NF005559">
    <property type="entry name" value="PRK07231.1"/>
    <property type="match status" value="1"/>
</dbReference>
<comment type="catalytic activity">
    <reaction evidence="12">
        <text>a (3R)-hydroxyacyl-[ACP] + NADP(+) = a 3-oxoacyl-[ACP] + NADPH + H(+)</text>
        <dbReference type="Rhea" id="RHEA:17397"/>
        <dbReference type="Rhea" id="RHEA-COMP:9916"/>
        <dbReference type="Rhea" id="RHEA-COMP:9945"/>
        <dbReference type="ChEBI" id="CHEBI:15378"/>
        <dbReference type="ChEBI" id="CHEBI:57783"/>
        <dbReference type="ChEBI" id="CHEBI:58349"/>
        <dbReference type="ChEBI" id="CHEBI:78776"/>
        <dbReference type="ChEBI" id="CHEBI:78827"/>
        <dbReference type="EC" id="1.1.1.100"/>
    </reaction>
</comment>
<organism evidence="14 15">
    <name type="scientific">Candidatus Geothrix odensensis</name>
    <dbReference type="NCBI Taxonomy" id="2954440"/>
    <lineage>
        <taxon>Bacteria</taxon>
        <taxon>Pseudomonadati</taxon>
        <taxon>Acidobacteriota</taxon>
        <taxon>Holophagae</taxon>
        <taxon>Holophagales</taxon>
        <taxon>Holophagaceae</taxon>
        <taxon>Geothrix</taxon>
    </lineage>
</organism>
<evidence type="ECO:0000256" key="5">
    <source>
        <dbReference type="ARBA" id="ARBA00022832"/>
    </source>
</evidence>
<feature type="binding site" evidence="11">
    <location>
        <begin position="155"/>
        <end position="159"/>
    </location>
    <ligand>
        <name>NADP(+)</name>
        <dbReference type="ChEBI" id="CHEBI:58349"/>
    </ligand>
</feature>
<comment type="similarity">
    <text evidence="2 12">Belongs to the short-chain dehydrogenases/reductases (SDR) family.</text>
</comment>
<feature type="binding site" evidence="11">
    <location>
        <position position="90"/>
    </location>
    <ligand>
        <name>NADP(+)</name>
        <dbReference type="ChEBI" id="CHEBI:58349"/>
    </ligand>
</feature>
<evidence type="ECO:0000259" key="13">
    <source>
        <dbReference type="SMART" id="SM00822"/>
    </source>
</evidence>
<dbReference type="SUPFAM" id="SSF51735">
    <property type="entry name" value="NAD(P)-binding Rossmann-fold domains"/>
    <property type="match status" value="1"/>
</dbReference>
<dbReference type="GO" id="GO:0030497">
    <property type="term" value="P:fatty acid elongation"/>
    <property type="evidence" value="ECO:0007669"/>
    <property type="project" value="UniProtKB-ARBA"/>
</dbReference>
<keyword evidence="7 12" id="KW-0560">Oxidoreductase</keyword>
<keyword evidence="9 12" id="KW-0275">Fatty acid biosynthesis</keyword>
<dbReference type="InterPro" id="IPR011284">
    <property type="entry name" value="3oxo_ACP_reduc"/>
</dbReference>
<evidence type="ECO:0000256" key="8">
    <source>
        <dbReference type="ARBA" id="ARBA00023098"/>
    </source>
</evidence>
<accession>A0A936F2L3</accession>
<comment type="pathway">
    <text evidence="1 12">Lipid metabolism; fatty acid biosynthesis.</text>
</comment>
<reference evidence="14 15" key="1">
    <citation type="submission" date="2020-10" db="EMBL/GenBank/DDBJ databases">
        <title>Connecting structure to function with the recovery of over 1000 high-quality activated sludge metagenome-assembled genomes encoding full-length rRNA genes using long-read sequencing.</title>
        <authorList>
            <person name="Singleton C.M."/>
            <person name="Petriglieri F."/>
            <person name="Kristensen J.M."/>
            <person name="Kirkegaard R.H."/>
            <person name="Michaelsen T.Y."/>
            <person name="Andersen M.H."/>
            <person name="Karst S.M."/>
            <person name="Dueholm M.S."/>
            <person name="Nielsen P.H."/>
            <person name="Albertsen M."/>
        </authorList>
    </citation>
    <scope>NUCLEOTIDE SEQUENCE [LARGE SCALE GENOMIC DNA]</scope>
    <source>
        <strain evidence="14">OdNE_18-Q3-R46-58_MAXAC.008</strain>
    </source>
</reference>
<evidence type="ECO:0000256" key="11">
    <source>
        <dbReference type="PIRSR" id="PIRSR611284-2"/>
    </source>
</evidence>
<sequence length="248" mass="25551">MFSLDGKIALVTGASQGIGEAIAKQLAAQGAMVVCAARTLNKLQEVADAITAAGGKADVIAADLSDTASVKAAVAATVERHGAIHILVNNAGITRDKLLIQMKEEDWDAVIDTNLKGAWTAIQAATKPMMKQRWGRIINIASVVGQMGNPGQSNYVAAKAGLIGLTKSVARELASRNVTANAVTPGYIETAMTAGLSEDVKAEFTKQIPLGRMGTPADIASAVAFLASDEASYITGQVLSVNGGMLMA</sequence>
<proteinExistence type="inferred from homology"/>
<dbReference type="SMART" id="SM00822">
    <property type="entry name" value="PKS_KR"/>
    <property type="match status" value="1"/>
</dbReference>
<dbReference type="Proteomes" id="UP000709959">
    <property type="component" value="Unassembled WGS sequence"/>
</dbReference>
<name>A0A936F2L3_9BACT</name>
<comment type="subunit">
    <text evidence="12">Homotetramer.</text>
</comment>
<feature type="domain" description="Ketoreductase" evidence="13">
    <location>
        <begin position="7"/>
        <end position="186"/>
    </location>
</feature>
<dbReference type="InterPro" id="IPR050259">
    <property type="entry name" value="SDR"/>
</dbReference>
<evidence type="ECO:0000256" key="3">
    <source>
        <dbReference type="ARBA" id="ARBA00012948"/>
    </source>
</evidence>
<dbReference type="NCBIfam" id="TIGR01830">
    <property type="entry name" value="3oxo_ACP_reduc"/>
    <property type="match status" value="1"/>
</dbReference>
<dbReference type="PRINTS" id="PR00081">
    <property type="entry name" value="GDHRDH"/>
</dbReference>
<keyword evidence="5 12" id="KW-0276">Fatty acid metabolism</keyword>
<dbReference type="PANTHER" id="PTHR42879">
    <property type="entry name" value="3-OXOACYL-(ACYL-CARRIER-PROTEIN) REDUCTASE"/>
    <property type="match status" value="1"/>
</dbReference>
<dbReference type="InterPro" id="IPR036291">
    <property type="entry name" value="NAD(P)-bd_dom_sf"/>
</dbReference>
<evidence type="ECO:0000256" key="1">
    <source>
        <dbReference type="ARBA" id="ARBA00005194"/>
    </source>
</evidence>
<dbReference type="Gene3D" id="3.40.50.720">
    <property type="entry name" value="NAD(P)-binding Rossmann-like Domain"/>
    <property type="match status" value="1"/>
</dbReference>
<dbReference type="NCBIfam" id="NF004199">
    <property type="entry name" value="PRK05653.1-4"/>
    <property type="match status" value="1"/>
</dbReference>
<protein>
    <recommendedName>
        <fullName evidence="3 12">3-oxoacyl-[acyl-carrier-protein] reductase</fullName>
        <ecNumber evidence="3 12">1.1.1.100</ecNumber>
    </recommendedName>
</protein>
<evidence type="ECO:0000313" key="15">
    <source>
        <dbReference type="Proteomes" id="UP000709959"/>
    </source>
</evidence>
<dbReference type="GO" id="GO:0051287">
    <property type="term" value="F:NAD binding"/>
    <property type="evidence" value="ECO:0007669"/>
    <property type="project" value="UniProtKB-UniRule"/>
</dbReference>
<evidence type="ECO:0000313" key="14">
    <source>
        <dbReference type="EMBL" id="MBK8572861.1"/>
    </source>
</evidence>